<feature type="compositionally biased region" description="Basic and acidic residues" evidence="1">
    <location>
        <begin position="89"/>
        <end position="101"/>
    </location>
</feature>
<dbReference type="AlphaFoldDB" id="A0A9W6U1K2"/>
<reference evidence="2" key="1">
    <citation type="submission" date="2023-04" db="EMBL/GenBank/DDBJ databases">
        <title>Phytophthora fragariaefolia NBRC 109709.</title>
        <authorList>
            <person name="Ichikawa N."/>
            <person name="Sato H."/>
            <person name="Tonouchi N."/>
        </authorList>
    </citation>
    <scope>NUCLEOTIDE SEQUENCE</scope>
    <source>
        <strain evidence="2">NBRC 109709</strain>
    </source>
</reference>
<evidence type="ECO:0000313" key="3">
    <source>
        <dbReference type="Proteomes" id="UP001165121"/>
    </source>
</evidence>
<gene>
    <name evidence="2" type="ORF">Pfra01_000379900</name>
</gene>
<dbReference type="EMBL" id="BSXT01000292">
    <property type="protein sequence ID" value="GMF23667.1"/>
    <property type="molecule type" value="Genomic_DNA"/>
</dbReference>
<organism evidence="2 3">
    <name type="scientific">Phytophthora fragariaefolia</name>
    <dbReference type="NCBI Taxonomy" id="1490495"/>
    <lineage>
        <taxon>Eukaryota</taxon>
        <taxon>Sar</taxon>
        <taxon>Stramenopiles</taxon>
        <taxon>Oomycota</taxon>
        <taxon>Peronosporomycetes</taxon>
        <taxon>Peronosporales</taxon>
        <taxon>Peronosporaceae</taxon>
        <taxon>Phytophthora</taxon>
    </lineage>
</organism>
<name>A0A9W6U1K2_9STRA</name>
<keyword evidence="3" id="KW-1185">Reference proteome</keyword>
<dbReference type="Proteomes" id="UP001165121">
    <property type="component" value="Unassembled WGS sequence"/>
</dbReference>
<sequence length="162" mass="18307">MNRGGKRTRSAATPGTTGCKFVQTIRSSSSGLEAQPSGQQYRPTIINTSILFRVNTAHQHHKSLQANTPQPQPVTDPLEYSTTHSTSDFTDRRRNNQHEHNPTNSDTTVSPSHFVGYRHGYNALLGSAHTIFFTWSRRRKIGYENRSHSQKPVEFLPRSHHS</sequence>
<evidence type="ECO:0000313" key="2">
    <source>
        <dbReference type="EMBL" id="GMF23667.1"/>
    </source>
</evidence>
<proteinExistence type="predicted"/>
<protein>
    <submittedName>
        <fullName evidence="2">Unnamed protein product</fullName>
    </submittedName>
</protein>
<comment type="caution">
    <text evidence="2">The sequence shown here is derived from an EMBL/GenBank/DDBJ whole genome shotgun (WGS) entry which is preliminary data.</text>
</comment>
<feature type="compositionally biased region" description="Polar residues" evidence="1">
    <location>
        <begin position="102"/>
        <end position="111"/>
    </location>
</feature>
<feature type="region of interest" description="Disordered" evidence="1">
    <location>
        <begin position="58"/>
        <end position="111"/>
    </location>
</feature>
<evidence type="ECO:0000256" key="1">
    <source>
        <dbReference type="SAM" id="MobiDB-lite"/>
    </source>
</evidence>
<accession>A0A9W6U1K2</accession>